<evidence type="ECO:0000259" key="5">
    <source>
        <dbReference type="Pfam" id="PF07732"/>
    </source>
</evidence>
<keyword evidence="7" id="KW-1185">Reference proteome</keyword>
<name>A0ABQ7F9F2_9ACTN</name>
<gene>
    <name evidence="6" type="ORF">GCU69_32380</name>
</gene>
<dbReference type="InterPro" id="IPR011707">
    <property type="entry name" value="Cu-oxidase-like_N"/>
</dbReference>
<feature type="domain" description="Plastocyanin-like" evidence="5">
    <location>
        <begin position="80"/>
        <end position="188"/>
    </location>
</feature>
<evidence type="ECO:0000256" key="2">
    <source>
        <dbReference type="ARBA" id="ARBA00023002"/>
    </source>
</evidence>
<feature type="domain" description="Plastocyanin-like" evidence="4">
    <location>
        <begin position="208"/>
        <end position="314"/>
    </location>
</feature>
<dbReference type="PANTHER" id="PTHR11709">
    <property type="entry name" value="MULTI-COPPER OXIDASE"/>
    <property type="match status" value="1"/>
</dbReference>
<dbReference type="Gene3D" id="2.60.40.420">
    <property type="entry name" value="Cupredoxins - blue copper proteins"/>
    <property type="match status" value="2"/>
</dbReference>
<protein>
    <submittedName>
        <fullName evidence="6">Multicopper oxidase domain-containing protein</fullName>
    </submittedName>
</protein>
<evidence type="ECO:0000256" key="3">
    <source>
        <dbReference type="ARBA" id="ARBA00023008"/>
    </source>
</evidence>
<dbReference type="Pfam" id="PF07731">
    <property type="entry name" value="Cu-oxidase_2"/>
    <property type="match status" value="1"/>
</dbReference>
<dbReference type="SUPFAM" id="SSF49503">
    <property type="entry name" value="Cupredoxins"/>
    <property type="match status" value="2"/>
</dbReference>
<dbReference type="PROSITE" id="PS00080">
    <property type="entry name" value="MULTICOPPER_OXIDASE2"/>
    <property type="match status" value="1"/>
</dbReference>
<evidence type="ECO:0000313" key="6">
    <source>
        <dbReference type="EMBL" id="KAF4405047.1"/>
    </source>
</evidence>
<dbReference type="InterPro" id="IPR011706">
    <property type="entry name" value="Cu-oxidase_C"/>
</dbReference>
<evidence type="ECO:0000313" key="7">
    <source>
        <dbReference type="Proteomes" id="UP000621266"/>
    </source>
</evidence>
<evidence type="ECO:0000256" key="1">
    <source>
        <dbReference type="ARBA" id="ARBA00022723"/>
    </source>
</evidence>
<keyword evidence="3" id="KW-0186">Copper</keyword>
<reference evidence="6 7" key="1">
    <citation type="submission" date="2019-10" db="EMBL/GenBank/DDBJ databases">
        <title>Streptomyces tenebrisbrunneis sp.nov., an endogenous actinomycete isolated from of Lycium ruthenicum.</title>
        <authorList>
            <person name="Ma L."/>
        </authorList>
    </citation>
    <scope>NUCLEOTIDE SEQUENCE [LARGE SCALE GENOMIC DNA]</scope>
    <source>
        <strain evidence="6 7">TRM 66187</strain>
    </source>
</reference>
<sequence>MTEVAGNTSRRAVSRRLFTGGVAAALVPASLAPAAAAERTGSARTAAAVRAAGEERLLTLYAEKVGDNQLGYGLKPGEATIPGPLLEMYEGDTLRIELVNLTDEAVSLHVHGVDYEIDSDGTRMNKSIVEPGERGNYTWKSHVPGRREDGTWRPGSAGYWHYHDHVVGTDHGTGGIRRGLYGGLIVRREGDALPDKQVTIVYNDMTINNLPADQSFDFTATVGDRVEMLVITHGEYYHTFHVHGHRWADNRTGLLDGPDDRSRIVDTKITGPAESFGFQVIAGEGVGPGAWMHHCHVQSHADMGMAGLFLVADEDGNIPGHDPGHH</sequence>
<dbReference type="PROSITE" id="PS51318">
    <property type="entry name" value="TAT"/>
    <property type="match status" value="1"/>
</dbReference>
<dbReference type="RefSeq" id="WP_098754498.1">
    <property type="nucleotide sequence ID" value="NZ_WHPN01000430.1"/>
</dbReference>
<evidence type="ECO:0000259" key="4">
    <source>
        <dbReference type="Pfam" id="PF07731"/>
    </source>
</evidence>
<organism evidence="6 7">
    <name type="scientific">Streptomyces lycii</name>
    <dbReference type="NCBI Taxonomy" id="2654337"/>
    <lineage>
        <taxon>Bacteria</taxon>
        <taxon>Bacillati</taxon>
        <taxon>Actinomycetota</taxon>
        <taxon>Actinomycetes</taxon>
        <taxon>Kitasatosporales</taxon>
        <taxon>Streptomycetaceae</taxon>
        <taxon>Streptomyces</taxon>
    </lineage>
</organism>
<comment type="caution">
    <text evidence="6">The sequence shown here is derived from an EMBL/GenBank/DDBJ whole genome shotgun (WGS) entry which is preliminary data.</text>
</comment>
<dbReference type="InterPro" id="IPR006311">
    <property type="entry name" value="TAT_signal"/>
</dbReference>
<dbReference type="EMBL" id="WHPN01000430">
    <property type="protein sequence ID" value="KAF4405047.1"/>
    <property type="molecule type" value="Genomic_DNA"/>
</dbReference>
<dbReference type="InterPro" id="IPR008972">
    <property type="entry name" value="Cupredoxin"/>
</dbReference>
<dbReference type="Proteomes" id="UP000621266">
    <property type="component" value="Unassembled WGS sequence"/>
</dbReference>
<keyword evidence="1" id="KW-0479">Metal-binding</keyword>
<accession>A0ABQ7F9F2</accession>
<dbReference type="InterPro" id="IPR002355">
    <property type="entry name" value="Cu_oxidase_Cu_BS"/>
</dbReference>
<dbReference type="Pfam" id="PF07732">
    <property type="entry name" value="Cu-oxidase_3"/>
    <property type="match status" value="1"/>
</dbReference>
<keyword evidence="2" id="KW-0560">Oxidoreductase</keyword>
<dbReference type="InterPro" id="IPR045087">
    <property type="entry name" value="Cu-oxidase_fam"/>
</dbReference>
<proteinExistence type="predicted"/>
<dbReference type="PANTHER" id="PTHR11709:SF394">
    <property type="entry name" value="FI03373P-RELATED"/>
    <property type="match status" value="1"/>
</dbReference>